<proteinExistence type="predicted"/>
<feature type="region of interest" description="Disordered" evidence="1">
    <location>
        <begin position="56"/>
        <end position="83"/>
    </location>
</feature>
<evidence type="ECO:0000313" key="4">
    <source>
        <dbReference type="EMBL" id="CAB4906272.1"/>
    </source>
</evidence>
<feature type="domain" description="LytR/CpsA/Psr regulator C-terminal" evidence="2">
    <location>
        <begin position="87"/>
        <end position="153"/>
    </location>
</feature>
<reference evidence="5" key="1">
    <citation type="submission" date="2020-05" db="EMBL/GenBank/DDBJ databases">
        <authorList>
            <person name="Chiriac C."/>
            <person name="Salcher M."/>
            <person name="Ghai R."/>
            <person name="Kavagutti S V."/>
        </authorList>
    </citation>
    <scope>NUCLEOTIDE SEQUENCE</scope>
</reference>
<evidence type="ECO:0000256" key="1">
    <source>
        <dbReference type="SAM" id="MobiDB-lite"/>
    </source>
</evidence>
<evidence type="ECO:0000313" key="3">
    <source>
        <dbReference type="EMBL" id="CAB4714445.1"/>
    </source>
</evidence>
<dbReference type="Pfam" id="PF13399">
    <property type="entry name" value="LytR_C"/>
    <property type="match status" value="1"/>
</dbReference>
<dbReference type="EMBL" id="CAFBOF010000102">
    <property type="protein sequence ID" value="CAB4992870.1"/>
    <property type="molecule type" value="Genomic_DNA"/>
</dbReference>
<evidence type="ECO:0000259" key="2">
    <source>
        <dbReference type="Pfam" id="PF13399"/>
    </source>
</evidence>
<dbReference type="AlphaFoldDB" id="A0A6J7NHJ1"/>
<evidence type="ECO:0000313" key="5">
    <source>
        <dbReference type="EMBL" id="CAB4992870.1"/>
    </source>
</evidence>
<dbReference type="InterPro" id="IPR027381">
    <property type="entry name" value="LytR/CpsA/Psr_C"/>
</dbReference>
<gene>
    <name evidence="3" type="ORF">UFOPK2683_00191</name>
    <name evidence="4" type="ORF">UFOPK3605_00785</name>
    <name evidence="5" type="ORF">UFOPK3897_01833</name>
    <name evidence="6" type="ORF">UFOPK4121_01802</name>
</gene>
<dbReference type="EMBL" id="CAEZYK010000006">
    <property type="protein sequence ID" value="CAB4714445.1"/>
    <property type="molecule type" value="Genomic_DNA"/>
</dbReference>
<sequence length="175" mass="17220">MSVFAIPAPSHRAKPARSNNGISLVHRAAQRGVVLVGVAVVLGIVLLQVIDKAGGGGGSGSISPPVTSSSASTTKPANTDAGRPPAEVRVLALNGSGVNGAAATLANELRGKGYSIAGTGNSPLQNGTTVACRVKFEKEAAALATTVGVGAEVTTFPVPDPAGSEASDCVVIRGK</sequence>
<evidence type="ECO:0000313" key="6">
    <source>
        <dbReference type="EMBL" id="CAB5035020.1"/>
    </source>
</evidence>
<organism evidence="5">
    <name type="scientific">freshwater metagenome</name>
    <dbReference type="NCBI Taxonomy" id="449393"/>
    <lineage>
        <taxon>unclassified sequences</taxon>
        <taxon>metagenomes</taxon>
        <taxon>ecological metagenomes</taxon>
    </lineage>
</organism>
<protein>
    <submittedName>
        <fullName evidence="5">Unannotated protein</fullName>
    </submittedName>
</protein>
<accession>A0A6J7NHJ1</accession>
<name>A0A6J7NHJ1_9ZZZZ</name>
<feature type="compositionally biased region" description="Low complexity" evidence="1">
    <location>
        <begin position="61"/>
        <end position="77"/>
    </location>
</feature>
<dbReference type="EMBL" id="CAFBMM010000032">
    <property type="protein sequence ID" value="CAB4906272.1"/>
    <property type="molecule type" value="Genomic_DNA"/>
</dbReference>
<dbReference type="EMBL" id="CAFBPQ010000132">
    <property type="protein sequence ID" value="CAB5035020.1"/>
    <property type="molecule type" value="Genomic_DNA"/>
</dbReference>
<dbReference type="Gene3D" id="3.30.70.2390">
    <property type="match status" value="1"/>
</dbReference>